<dbReference type="Gene3D" id="1.10.3860.10">
    <property type="entry name" value="Sodium:dicarboxylate symporter"/>
    <property type="match status" value="1"/>
</dbReference>
<feature type="transmembrane region" description="Helical" evidence="9">
    <location>
        <begin position="225"/>
        <end position="245"/>
    </location>
</feature>
<name>A0ABZ1C1I4_9FIRM</name>
<dbReference type="Proteomes" id="UP001332192">
    <property type="component" value="Chromosome"/>
</dbReference>
<evidence type="ECO:0000256" key="7">
    <source>
        <dbReference type="ARBA" id="ARBA00023136"/>
    </source>
</evidence>
<evidence type="ECO:0000256" key="5">
    <source>
        <dbReference type="ARBA" id="ARBA00022692"/>
    </source>
</evidence>
<dbReference type="SUPFAM" id="SSF118215">
    <property type="entry name" value="Proton glutamate symport protein"/>
    <property type="match status" value="1"/>
</dbReference>
<comment type="similarity">
    <text evidence="2">Belongs to the dicarboxylate/amino acid:cation symporter (DAACS) (TC 2.A.23) family.</text>
</comment>
<feature type="transmembrane region" description="Helical" evidence="9">
    <location>
        <begin position="6"/>
        <end position="23"/>
    </location>
</feature>
<feature type="transmembrane region" description="Helical" evidence="9">
    <location>
        <begin position="105"/>
        <end position="129"/>
    </location>
</feature>
<proteinExistence type="inferred from homology"/>
<reference evidence="10 11" key="1">
    <citation type="journal article" date="2024" name="Front. Microbiol.">
        <title>Novel thermophilic genera Geochorda gen. nov. and Carboxydochorda gen. nov. from the deep terrestrial subsurface reveal the ecophysiological diversity in the class Limnochordia.</title>
        <authorList>
            <person name="Karnachuk O.V."/>
            <person name="Lukina A.P."/>
            <person name="Avakyan M.R."/>
            <person name="Kadnikov V.V."/>
            <person name="Begmatov S."/>
            <person name="Beletsky A.V."/>
            <person name="Vlasova K.G."/>
            <person name="Novikov A.A."/>
            <person name="Shcherbakova V.A."/>
            <person name="Mardanov A.V."/>
            <person name="Ravin N.V."/>
        </authorList>
    </citation>
    <scope>NUCLEOTIDE SEQUENCE [LARGE SCALE GENOMIC DNA]</scope>
    <source>
        <strain evidence="10 11">L945</strain>
    </source>
</reference>
<feature type="transmembrane region" description="Helical" evidence="9">
    <location>
        <begin position="35"/>
        <end position="52"/>
    </location>
</feature>
<evidence type="ECO:0000256" key="9">
    <source>
        <dbReference type="SAM" id="Phobius"/>
    </source>
</evidence>
<feature type="transmembrane region" description="Helical" evidence="9">
    <location>
        <begin position="394"/>
        <end position="416"/>
    </location>
</feature>
<keyword evidence="4" id="KW-0813">Transport</keyword>
<dbReference type="PRINTS" id="PR00173">
    <property type="entry name" value="EDTRNSPORT"/>
</dbReference>
<evidence type="ECO:0000256" key="1">
    <source>
        <dbReference type="ARBA" id="ARBA00004141"/>
    </source>
</evidence>
<evidence type="ECO:0000256" key="3">
    <source>
        <dbReference type="ARBA" id="ARBA00022031"/>
    </source>
</evidence>
<keyword evidence="11" id="KW-1185">Reference proteome</keyword>
<protein>
    <recommendedName>
        <fullName evidence="3">L-cystine uptake protein TcyP</fullName>
    </recommendedName>
    <alternativeName>
        <fullName evidence="8">Transporter of cystine TcyP</fullName>
    </alternativeName>
</protein>
<gene>
    <name evidence="10" type="ORF">U7230_07325</name>
</gene>
<accession>A0ABZ1C1I4</accession>
<dbReference type="InterPro" id="IPR036458">
    <property type="entry name" value="Na:dicarbo_symporter_sf"/>
</dbReference>
<comment type="subcellular location">
    <subcellularLocation>
        <location evidence="1">Membrane</location>
        <topology evidence="1">Multi-pass membrane protein</topology>
    </subcellularLocation>
</comment>
<dbReference type="InterPro" id="IPR001991">
    <property type="entry name" value="Na-dicarboxylate_symporter"/>
</dbReference>
<dbReference type="EMBL" id="CP141615">
    <property type="protein sequence ID" value="WRP18794.1"/>
    <property type="molecule type" value="Genomic_DNA"/>
</dbReference>
<evidence type="ECO:0000256" key="2">
    <source>
        <dbReference type="ARBA" id="ARBA00006148"/>
    </source>
</evidence>
<evidence type="ECO:0000256" key="6">
    <source>
        <dbReference type="ARBA" id="ARBA00022989"/>
    </source>
</evidence>
<feature type="transmembrane region" description="Helical" evidence="9">
    <location>
        <begin position="72"/>
        <end position="93"/>
    </location>
</feature>
<dbReference type="PANTHER" id="PTHR42865:SF5">
    <property type="entry name" value="L-CYSTINE TRANSPORTER TCYP"/>
    <property type="match status" value="1"/>
</dbReference>
<dbReference type="Pfam" id="PF00375">
    <property type="entry name" value="SDF"/>
    <property type="match status" value="1"/>
</dbReference>
<dbReference type="PANTHER" id="PTHR42865">
    <property type="entry name" value="PROTON/GLUTAMATE-ASPARTATE SYMPORTER"/>
    <property type="match status" value="1"/>
</dbReference>
<evidence type="ECO:0000313" key="10">
    <source>
        <dbReference type="EMBL" id="WRP18794.1"/>
    </source>
</evidence>
<keyword evidence="5 9" id="KW-0812">Transmembrane</keyword>
<feature type="transmembrane region" description="Helical" evidence="9">
    <location>
        <begin position="265"/>
        <end position="287"/>
    </location>
</feature>
<feature type="transmembrane region" description="Helical" evidence="9">
    <location>
        <begin position="369"/>
        <end position="388"/>
    </location>
</feature>
<sequence length="462" mass="47553">MSTWMVAFNVAVLVGLLVVLYALQRKHLSFSGRVFAGLGLGLALGLAMQLAYGAESDVVKRSTEWFAIVGSGYVRLLQMVAMPLVFVSILSAFTRLKLASDIGKIGGLVLIVLLTTTAVAASIGIASALGFGLHRSGLATAAATAPPAGELEARFERVQSQTLPQKLLELVPANPFLDLTGARPTSVIGVVLFAGLLGLAYLGLKENSPEQAGDFARLVEALYGVILRLVRIILRLTPYGILAIMARAAATSNLRAIVSLGEFVVASYVALAVMFGVHLLLLLGAGLHPLTYARKALPVLSFAFTSRSSAATLPLNVSAQRQLGVPSGIADVAASFALSIGQNGCAGVYPAMLAVMTAPAAGIDPASPAFLATLLAVVVLSSFGVAGLGGGATFAALLVLSTMNLPVGLVGLLISVEPLIDMGRTLLNVSGSMLAGILTSRLTGSLDTGVYADRSRTVEVTG</sequence>
<feature type="transmembrane region" description="Helical" evidence="9">
    <location>
        <begin position="185"/>
        <end position="204"/>
    </location>
</feature>
<keyword evidence="6 9" id="KW-1133">Transmembrane helix</keyword>
<evidence type="ECO:0000313" key="11">
    <source>
        <dbReference type="Proteomes" id="UP001332192"/>
    </source>
</evidence>
<keyword evidence="7 9" id="KW-0472">Membrane</keyword>
<organism evidence="10 11">
    <name type="scientific">Carboxydichorda subterranea</name>
    <dbReference type="NCBI Taxonomy" id="3109565"/>
    <lineage>
        <taxon>Bacteria</taxon>
        <taxon>Bacillati</taxon>
        <taxon>Bacillota</taxon>
        <taxon>Limnochordia</taxon>
        <taxon>Limnochordales</taxon>
        <taxon>Geochordaceae</taxon>
        <taxon>Carboxydichorda</taxon>
    </lineage>
</organism>
<evidence type="ECO:0000256" key="8">
    <source>
        <dbReference type="ARBA" id="ARBA00031293"/>
    </source>
</evidence>
<evidence type="ECO:0000256" key="4">
    <source>
        <dbReference type="ARBA" id="ARBA00022448"/>
    </source>
</evidence>